<dbReference type="Proteomes" id="UP000823775">
    <property type="component" value="Unassembled WGS sequence"/>
</dbReference>
<dbReference type="EMBL" id="JACEIK010000006">
    <property type="protein sequence ID" value="MCD7446129.1"/>
    <property type="molecule type" value="Genomic_DNA"/>
</dbReference>
<feature type="region of interest" description="Disordered" evidence="1">
    <location>
        <begin position="1"/>
        <end position="31"/>
    </location>
</feature>
<gene>
    <name evidence="2" type="ORF">HAX54_041514</name>
</gene>
<name>A0ABS8RHK9_DATST</name>
<sequence>MSGGPSLIDDPSVSPSGVDCSLDTRDGEGGSDGPSLLTITFLVISVGLWLSMIEEVMERHLGDDPSLLTITCLFNSLTYWISIMEEVMEVNGNEDISSLAGEFEPLRENEGLTTTGKRHLKGIIAEEVRIIDSELSEYPEIEKGIQVCGVPVYISMDTINRMLYGLEFRPLDRNMEFDYCHDSSVGLELRHVS</sequence>
<protein>
    <submittedName>
        <fullName evidence="2">Uncharacterized protein</fullName>
    </submittedName>
</protein>
<reference evidence="2 3" key="1">
    <citation type="journal article" date="2021" name="BMC Genomics">
        <title>Datura genome reveals duplications of psychoactive alkaloid biosynthetic genes and high mutation rate following tissue culture.</title>
        <authorList>
            <person name="Rajewski A."/>
            <person name="Carter-House D."/>
            <person name="Stajich J."/>
            <person name="Litt A."/>
        </authorList>
    </citation>
    <scope>NUCLEOTIDE SEQUENCE [LARGE SCALE GENOMIC DNA]</scope>
    <source>
        <strain evidence="2">AR-01</strain>
    </source>
</reference>
<accession>A0ABS8RHK9</accession>
<proteinExistence type="predicted"/>
<evidence type="ECO:0000313" key="2">
    <source>
        <dbReference type="EMBL" id="MCD7446129.1"/>
    </source>
</evidence>
<keyword evidence="3" id="KW-1185">Reference proteome</keyword>
<evidence type="ECO:0000313" key="3">
    <source>
        <dbReference type="Proteomes" id="UP000823775"/>
    </source>
</evidence>
<evidence type="ECO:0000256" key="1">
    <source>
        <dbReference type="SAM" id="MobiDB-lite"/>
    </source>
</evidence>
<organism evidence="2 3">
    <name type="scientific">Datura stramonium</name>
    <name type="common">Jimsonweed</name>
    <name type="synonym">Common thornapple</name>
    <dbReference type="NCBI Taxonomy" id="4076"/>
    <lineage>
        <taxon>Eukaryota</taxon>
        <taxon>Viridiplantae</taxon>
        <taxon>Streptophyta</taxon>
        <taxon>Embryophyta</taxon>
        <taxon>Tracheophyta</taxon>
        <taxon>Spermatophyta</taxon>
        <taxon>Magnoliopsida</taxon>
        <taxon>eudicotyledons</taxon>
        <taxon>Gunneridae</taxon>
        <taxon>Pentapetalae</taxon>
        <taxon>asterids</taxon>
        <taxon>lamiids</taxon>
        <taxon>Solanales</taxon>
        <taxon>Solanaceae</taxon>
        <taxon>Solanoideae</taxon>
        <taxon>Datureae</taxon>
        <taxon>Datura</taxon>
    </lineage>
</organism>
<comment type="caution">
    <text evidence="2">The sequence shown here is derived from an EMBL/GenBank/DDBJ whole genome shotgun (WGS) entry which is preliminary data.</text>
</comment>